<name>A0ABY7AHT4_9ALTE</name>
<evidence type="ECO:0000259" key="5">
    <source>
        <dbReference type="PROSITE" id="PS50887"/>
    </source>
</evidence>
<dbReference type="Pfam" id="PF00990">
    <property type="entry name" value="GGDEF"/>
    <property type="match status" value="1"/>
</dbReference>
<comment type="caution">
    <text evidence="3">Lacks conserved residue(s) required for the propagation of feature annotation.</text>
</comment>
<dbReference type="PANTHER" id="PTHR45138:SF9">
    <property type="entry name" value="DIGUANYLATE CYCLASE DGCM-RELATED"/>
    <property type="match status" value="1"/>
</dbReference>
<dbReference type="InterPro" id="IPR029787">
    <property type="entry name" value="Nucleotide_cyclase"/>
</dbReference>
<dbReference type="InterPro" id="IPR001789">
    <property type="entry name" value="Sig_transdc_resp-reg_receiver"/>
</dbReference>
<keyword evidence="6" id="KW-0808">Transferase</keyword>
<dbReference type="SMART" id="SM00267">
    <property type="entry name" value="GGDEF"/>
    <property type="match status" value="1"/>
</dbReference>
<dbReference type="SUPFAM" id="SSF55073">
    <property type="entry name" value="Nucleotide cyclase"/>
    <property type="match status" value="1"/>
</dbReference>
<dbReference type="NCBIfam" id="TIGR00254">
    <property type="entry name" value="GGDEF"/>
    <property type="match status" value="1"/>
</dbReference>
<sequence>MQSLGLQHSNIYPLKSIKTTSTILIAHNNISVIRQYQSLFESLFNIEIATCGHSALNKLSKQNIDLAILNVELPGLSGFSVLKRFNTHTPFNSTSFIFMSEATNIDQEKTALALGAIDYINTSGHTQITFNRVKNSMELIEQNKQLALSSNVDALTGLANRKMLDDSINDEFEKSVRGDYALTLMMIDIDDFKLFNDEFGHLEGDKCLTQVAQTLKLFEQRNSDLAARFGGEEFTLVLPYTNSDGAKQLANKIIEKIQALKIRQSKLATHGFVSISIGIATHNNGIHFNHPEKMIEDADSKLYQAKSLGKNRFVD</sequence>
<dbReference type="SMART" id="SM00448">
    <property type="entry name" value="REC"/>
    <property type="match status" value="1"/>
</dbReference>
<dbReference type="RefSeq" id="WP_268073360.1">
    <property type="nucleotide sequence ID" value="NZ_CP109965.1"/>
</dbReference>
<dbReference type="PROSITE" id="PS50110">
    <property type="entry name" value="RESPONSE_REGULATORY"/>
    <property type="match status" value="1"/>
</dbReference>
<keyword evidence="7" id="KW-1185">Reference proteome</keyword>
<evidence type="ECO:0000256" key="2">
    <source>
        <dbReference type="ARBA" id="ARBA00034247"/>
    </source>
</evidence>
<dbReference type="Gene3D" id="3.30.70.270">
    <property type="match status" value="1"/>
</dbReference>
<dbReference type="EC" id="2.7.7.65" evidence="1"/>
<dbReference type="Pfam" id="PF00072">
    <property type="entry name" value="Response_reg"/>
    <property type="match status" value="1"/>
</dbReference>
<evidence type="ECO:0000256" key="1">
    <source>
        <dbReference type="ARBA" id="ARBA00012528"/>
    </source>
</evidence>
<organism evidence="6 7">
    <name type="scientific">Catenovulum adriaticum</name>
    <dbReference type="NCBI Taxonomy" id="2984846"/>
    <lineage>
        <taxon>Bacteria</taxon>
        <taxon>Pseudomonadati</taxon>
        <taxon>Pseudomonadota</taxon>
        <taxon>Gammaproteobacteria</taxon>
        <taxon>Alteromonadales</taxon>
        <taxon>Alteromonadaceae</taxon>
        <taxon>Catenovulum</taxon>
    </lineage>
</organism>
<evidence type="ECO:0000259" key="4">
    <source>
        <dbReference type="PROSITE" id="PS50110"/>
    </source>
</evidence>
<evidence type="ECO:0000313" key="6">
    <source>
        <dbReference type="EMBL" id="WAJ69168.1"/>
    </source>
</evidence>
<dbReference type="PROSITE" id="PS50887">
    <property type="entry name" value="GGDEF"/>
    <property type="match status" value="1"/>
</dbReference>
<dbReference type="InterPro" id="IPR050469">
    <property type="entry name" value="Diguanylate_Cyclase"/>
</dbReference>
<dbReference type="Gene3D" id="3.40.50.2300">
    <property type="match status" value="1"/>
</dbReference>
<dbReference type="SUPFAM" id="SSF52172">
    <property type="entry name" value="CheY-like"/>
    <property type="match status" value="1"/>
</dbReference>
<evidence type="ECO:0000313" key="7">
    <source>
        <dbReference type="Proteomes" id="UP001163726"/>
    </source>
</evidence>
<gene>
    <name evidence="6" type="ORF">OLW01_08200</name>
</gene>
<dbReference type="EMBL" id="CP109965">
    <property type="protein sequence ID" value="WAJ69168.1"/>
    <property type="molecule type" value="Genomic_DNA"/>
</dbReference>
<feature type="domain" description="GGDEF" evidence="5">
    <location>
        <begin position="180"/>
        <end position="315"/>
    </location>
</feature>
<proteinExistence type="predicted"/>
<accession>A0ABY7AHT4</accession>
<dbReference type="PANTHER" id="PTHR45138">
    <property type="entry name" value="REGULATORY COMPONENTS OF SENSORY TRANSDUCTION SYSTEM"/>
    <property type="match status" value="1"/>
</dbReference>
<comment type="catalytic activity">
    <reaction evidence="2">
        <text>2 GTP = 3',3'-c-di-GMP + 2 diphosphate</text>
        <dbReference type="Rhea" id="RHEA:24898"/>
        <dbReference type="ChEBI" id="CHEBI:33019"/>
        <dbReference type="ChEBI" id="CHEBI:37565"/>
        <dbReference type="ChEBI" id="CHEBI:58805"/>
        <dbReference type="EC" id="2.7.7.65"/>
    </reaction>
</comment>
<dbReference type="Proteomes" id="UP001163726">
    <property type="component" value="Chromosome"/>
</dbReference>
<dbReference type="InterPro" id="IPR011006">
    <property type="entry name" value="CheY-like_superfamily"/>
</dbReference>
<evidence type="ECO:0000256" key="3">
    <source>
        <dbReference type="PROSITE-ProRule" id="PRU00169"/>
    </source>
</evidence>
<dbReference type="GO" id="GO:0052621">
    <property type="term" value="F:diguanylate cyclase activity"/>
    <property type="evidence" value="ECO:0007669"/>
    <property type="project" value="UniProtKB-EC"/>
</dbReference>
<dbReference type="InterPro" id="IPR043128">
    <property type="entry name" value="Rev_trsase/Diguanyl_cyclase"/>
</dbReference>
<reference evidence="6" key="1">
    <citation type="submission" date="2022-10" db="EMBL/GenBank/DDBJ databases">
        <title>Catenovulum adriacola sp. nov. isolated in the Harbour of Susak.</title>
        <authorList>
            <person name="Schoch T."/>
            <person name="Reich S.J."/>
            <person name="Stoeferle S."/>
            <person name="Flaiz M."/>
            <person name="Kazda M."/>
            <person name="Riedel C.U."/>
            <person name="Duerre P."/>
        </authorList>
    </citation>
    <scope>NUCLEOTIDE SEQUENCE</scope>
    <source>
        <strain evidence="6">TS8</strain>
    </source>
</reference>
<dbReference type="CDD" id="cd00156">
    <property type="entry name" value="REC"/>
    <property type="match status" value="1"/>
</dbReference>
<protein>
    <recommendedName>
        <fullName evidence="1">diguanylate cyclase</fullName>
        <ecNumber evidence="1">2.7.7.65</ecNumber>
    </recommendedName>
</protein>
<dbReference type="CDD" id="cd01949">
    <property type="entry name" value="GGDEF"/>
    <property type="match status" value="1"/>
</dbReference>
<dbReference type="InterPro" id="IPR000160">
    <property type="entry name" value="GGDEF_dom"/>
</dbReference>
<feature type="domain" description="Response regulatory" evidence="4">
    <location>
        <begin position="22"/>
        <end position="137"/>
    </location>
</feature>
<keyword evidence="6" id="KW-0548">Nucleotidyltransferase</keyword>